<sequence length="220" mass="24655">AVKTQPREKRPKDWLLLKSRRHLQRRNGLHLGATNQTWIPHLYKELGRVVAMEDNPPPNERQQQSSDSSRANEPVCRICYRRSDTEQGALIAPCSCKGSIGLTHQSCMERWLRERNTEQCDVCLHRLKVLRKPQIFAEVDRSACVIFFNSAVRMRGEVGEVAGPVGPSNSICSDASVALQCIDKRTRVPGSSVLGSCQVVEIQLDDGRHVDGHFAEDANS</sequence>
<feature type="non-terminal residue" evidence="1">
    <location>
        <position position="1"/>
    </location>
</feature>
<protein>
    <submittedName>
        <fullName evidence="1">Uncharacterized protein</fullName>
    </submittedName>
</protein>
<dbReference type="Proteomes" id="UP000805193">
    <property type="component" value="Unassembled WGS sequence"/>
</dbReference>
<accession>A0AC60PUR1</accession>
<proteinExistence type="predicted"/>
<organism evidence="1 2">
    <name type="scientific">Ixodes persulcatus</name>
    <name type="common">Taiga tick</name>
    <dbReference type="NCBI Taxonomy" id="34615"/>
    <lineage>
        <taxon>Eukaryota</taxon>
        <taxon>Metazoa</taxon>
        <taxon>Ecdysozoa</taxon>
        <taxon>Arthropoda</taxon>
        <taxon>Chelicerata</taxon>
        <taxon>Arachnida</taxon>
        <taxon>Acari</taxon>
        <taxon>Parasitiformes</taxon>
        <taxon>Ixodida</taxon>
        <taxon>Ixodoidea</taxon>
        <taxon>Ixodidae</taxon>
        <taxon>Ixodinae</taxon>
        <taxon>Ixodes</taxon>
    </lineage>
</organism>
<comment type="caution">
    <text evidence="1">The sequence shown here is derived from an EMBL/GenBank/DDBJ whole genome shotgun (WGS) entry which is preliminary data.</text>
</comment>
<evidence type="ECO:0000313" key="2">
    <source>
        <dbReference type="Proteomes" id="UP000805193"/>
    </source>
</evidence>
<dbReference type="EMBL" id="JABSTQ010009919">
    <property type="protein sequence ID" value="KAG0424911.1"/>
    <property type="molecule type" value="Genomic_DNA"/>
</dbReference>
<reference evidence="1 2" key="1">
    <citation type="journal article" date="2020" name="Cell">
        <title>Large-Scale Comparative Analyses of Tick Genomes Elucidate Their Genetic Diversity and Vector Capacities.</title>
        <authorList>
            <consortium name="Tick Genome and Microbiome Consortium (TIGMIC)"/>
            <person name="Jia N."/>
            <person name="Wang J."/>
            <person name="Shi W."/>
            <person name="Du L."/>
            <person name="Sun Y."/>
            <person name="Zhan W."/>
            <person name="Jiang J.F."/>
            <person name="Wang Q."/>
            <person name="Zhang B."/>
            <person name="Ji P."/>
            <person name="Bell-Sakyi L."/>
            <person name="Cui X.M."/>
            <person name="Yuan T.T."/>
            <person name="Jiang B.G."/>
            <person name="Yang W.F."/>
            <person name="Lam T.T."/>
            <person name="Chang Q.C."/>
            <person name="Ding S.J."/>
            <person name="Wang X.J."/>
            <person name="Zhu J.G."/>
            <person name="Ruan X.D."/>
            <person name="Zhao L."/>
            <person name="Wei J.T."/>
            <person name="Ye R.Z."/>
            <person name="Que T.C."/>
            <person name="Du C.H."/>
            <person name="Zhou Y.H."/>
            <person name="Cheng J.X."/>
            <person name="Dai P.F."/>
            <person name="Guo W.B."/>
            <person name="Han X.H."/>
            <person name="Huang E.J."/>
            <person name="Li L.F."/>
            <person name="Wei W."/>
            <person name="Gao Y.C."/>
            <person name="Liu J.Z."/>
            <person name="Shao H.Z."/>
            <person name="Wang X."/>
            <person name="Wang C.C."/>
            <person name="Yang T.C."/>
            <person name="Huo Q.B."/>
            <person name="Li W."/>
            <person name="Chen H.Y."/>
            <person name="Chen S.E."/>
            <person name="Zhou L.G."/>
            <person name="Ni X.B."/>
            <person name="Tian J.H."/>
            <person name="Sheng Y."/>
            <person name="Liu T."/>
            <person name="Pan Y.S."/>
            <person name="Xia L.Y."/>
            <person name="Li J."/>
            <person name="Zhao F."/>
            <person name="Cao W.C."/>
        </authorList>
    </citation>
    <scope>NUCLEOTIDE SEQUENCE [LARGE SCALE GENOMIC DNA]</scope>
    <source>
        <strain evidence="1">Iper-2018</strain>
    </source>
</reference>
<gene>
    <name evidence="1" type="ORF">HPB47_027889</name>
</gene>
<name>A0AC60PUR1_IXOPE</name>
<evidence type="ECO:0000313" key="1">
    <source>
        <dbReference type="EMBL" id="KAG0424911.1"/>
    </source>
</evidence>
<keyword evidence="2" id="KW-1185">Reference proteome</keyword>